<dbReference type="EMBL" id="CP155573">
    <property type="protein sequence ID" value="XFO68169.1"/>
    <property type="molecule type" value="Genomic_DNA"/>
</dbReference>
<dbReference type="Proteomes" id="UP000216752">
    <property type="component" value="Chromosome"/>
</dbReference>
<keyword evidence="2" id="KW-0472">Membrane</keyword>
<feature type="compositionally biased region" description="Low complexity" evidence="1">
    <location>
        <begin position="160"/>
        <end position="173"/>
    </location>
</feature>
<reference evidence="3" key="1">
    <citation type="submission" date="2024-05" db="EMBL/GenBank/DDBJ databases">
        <title>Isolation and characterization of Sporomusa carbonis sp. nov., a carboxydotrophic hydrogenogen in the genus of Sporomusa isolated from a charcoal burning pile.</title>
        <authorList>
            <person name="Boeer T."/>
            <person name="Rosenbaum F."/>
            <person name="Eysell L."/>
            <person name="Mueller V."/>
            <person name="Daniel R."/>
            <person name="Poehlein A."/>
        </authorList>
    </citation>
    <scope>NUCLEOTIDE SEQUENCE [LARGE SCALE GENOMIC DNA]</scope>
    <source>
        <strain evidence="3">DSM 10669</strain>
    </source>
</reference>
<protein>
    <recommendedName>
        <fullName evidence="5">DUF4367 domain-containing protein</fullName>
    </recommendedName>
</protein>
<feature type="region of interest" description="Disordered" evidence="1">
    <location>
        <begin position="147"/>
        <end position="173"/>
    </location>
</feature>
<keyword evidence="4" id="KW-1185">Reference proteome</keyword>
<evidence type="ECO:0000313" key="4">
    <source>
        <dbReference type="Proteomes" id="UP000216752"/>
    </source>
</evidence>
<feature type="transmembrane region" description="Helical" evidence="2">
    <location>
        <begin position="81"/>
        <end position="105"/>
    </location>
</feature>
<sequence length="299" mass="31750">MQDNTNTEKRQAEALSAALDELNQGMPLENTHEEELAELLRTAQLIKAAVAPPAVPPPAVLNHIVEQAAISIARAKRKKRLVWGVASFAGTVAAAVLLITLLNIFPPATQEQHLAKSPQSIPAPAVETPQPSSIVETPANLTVPPAKDEIQASTPGSQITEPAQPEAEATQAPSVALAVPSPVVPAVEGTMLALADRKADIVSIDAISKTIRQVYHQGDPDEIIITQAPKPTNALRSVPVPPQVQKKMAIPKEAINSNLPNRNKVTVIIDNNEVTLEGATSQEELLRLAKTLTKVSVAR</sequence>
<keyword evidence="2" id="KW-0812">Transmembrane</keyword>
<organism evidence="3 4">
    <name type="scientific">Sporomusa silvacetica DSM 10669</name>
    <dbReference type="NCBI Taxonomy" id="1123289"/>
    <lineage>
        <taxon>Bacteria</taxon>
        <taxon>Bacillati</taxon>
        <taxon>Bacillota</taxon>
        <taxon>Negativicutes</taxon>
        <taxon>Selenomonadales</taxon>
        <taxon>Sporomusaceae</taxon>
        <taxon>Sporomusa</taxon>
    </lineage>
</organism>
<name>A0ABZ3IR35_9FIRM</name>
<proteinExistence type="predicted"/>
<evidence type="ECO:0000256" key="1">
    <source>
        <dbReference type="SAM" id="MobiDB-lite"/>
    </source>
</evidence>
<evidence type="ECO:0008006" key="5">
    <source>
        <dbReference type="Google" id="ProtNLM"/>
    </source>
</evidence>
<accession>A0ABZ3IR35</accession>
<keyword evidence="2" id="KW-1133">Transmembrane helix</keyword>
<evidence type="ECO:0000256" key="2">
    <source>
        <dbReference type="SAM" id="Phobius"/>
    </source>
</evidence>
<evidence type="ECO:0000313" key="3">
    <source>
        <dbReference type="EMBL" id="XFO68169.1"/>
    </source>
</evidence>
<dbReference type="RefSeq" id="WP_094603964.1">
    <property type="nucleotide sequence ID" value="NZ_CP155573.1"/>
</dbReference>
<gene>
    <name evidence="3" type="ORF">SPSIL_043890</name>
</gene>